<dbReference type="Proteomes" id="UP001203297">
    <property type="component" value="Unassembled WGS sequence"/>
</dbReference>
<evidence type="ECO:0000313" key="1">
    <source>
        <dbReference type="EMBL" id="KAI0293349.1"/>
    </source>
</evidence>
<proteinExistence type="predicted"/>
<sequence length="76" mass="8250">MPFFTFYNQPTFWVPIHLSLSLSFTLSRHQITSVSASCVVRCVCVFFFSSPPPSAISRSPGGGVNVLQGRDLGVAV</sequence>
<evidence type="ECO:0000313" key="2">
    <source>
        <dbReference type="Proteomes" id="UP001203297"/>
    </source>
</evidence>
<dbReference type="AlphaFoldDB" id="A0AAD4LWN5"/>
<name>A0AAD4LWN5_9AGAM</name>
<dbReference type="EMBL" id="WTXG01000097">
    <property type="protein sequence ID" value="KAI0293349.1"/>
    <property type="molecule type" value="Genomic_DNA"/>
</dbReference>
<feature type="non-terminal residue" evidence="1">
    <location>
        <position position="76"/>
    </location>
</feature>
<keyword evidence="2" id="KW-1185">Reference proteome</keyword>
<reference evidence="1" key="1">
    <citation type="journal article" date="2022" name="New Phytol.">
        <title>Evolutionary transition to the ectomycorrhizal habit in the genomes of a hyperdiverse lineage of mushroom-forming fungi.</title>
        <authorList>
            <person name="Looney B."/>
            <person name="Miyauchi S."/>
            <person name="Morin E."/>
            <person name="Drula E."/>
            <person name="Courty P.E."/>
            <person name="Kohler A."/>
            <person name="Kuo A."/>
            <person name="LaButti K."/>
            <person name="Pangilinan J."/>
            <person name="Lipzen A."/>
            <person name="Riley R."/>
            <person name="Andreopoulos W."/>
            <person name="He G."/>
            <person name="Johnson J."/>
            <person name="Nolan M."/>
            <person name="Tritt A."/>
            <person name="Barry K.W."/>
            <person name="Grigoriev I.V."/>
            <person name="Nagy L.G."/>
            <person name="Hibbett D."/>
            <person name="Henrissat B."/>
            <person name="Matheny P.B."/>
            <person name="Labbe J."/>
            <person name="Martin F.M."/>
        </authorList>
    </citation>
    <scope>NUCLEOTIDE SEQUENCE</scope>
    <source>
        <strain evidence="1">BPL690</strain>
    </source>
</reference>
<gene>
    <name evidence="1" type="ORF">B0F90DRAFT_1763018</name>
</gene>
<accession>A0AAD4LWN5</accession>
<protein>
    <submittedName>
        <fullName evidence="1">Uncharacterized protein</fullName>
    </submittedName>
</protein>
<comment type="caution">
    <text evidence="1">The sequence shown here is derived from an EMBL/GenBank/DDBJ whole genome shotgun (WGS) entry which is preliminary data.</text>
</comment>
<organism evidence="1 2">
    <name type="scientific">Multifurca ochricompacta</name>
    <dbReference type="NCBI Taxonomy" id="376703"/>
    <lineage>
        <taxon>Eukaryota</taxon>
        <taxon>Fungi</taxon>
        <taxon>Dikarya</taxon>
        <taxon>Basidiomycota</taxon>
        <taxon>Agaricomycotina</taxon>
        <taxon>Agaricomycetes</taxon>
        <taxon>Russulales</taxon>
        <taxon>Russulaceae</taxon>
        <taxon>Multifurca</taxon>
    </lineage>
</organism>